<feature type="transmembrane region" description="Helical" evidence="1">
    <location>
        <begin position="57"/>
        <end position="77"/>
    </location>
</feature>
<comment type="caution">
    <text evidence="2">The sequence shown here is derived from an EMBL/GenBank/DDBJ whole genome shotgun (WGS) entry which is preliminary data.</text>
</comment>
<feature type="transmembrane region" description="Helical" evidence="1">
    <location>
        <begin position="97"/>
        <end position="119"/>
    </location>
</feature>
<reference evidence="2 3" key="1">
    <citation type="journal article" date="2018" name="Mol. Biol. Evol.">
        <title>Analysis of the draft genome of the red seaweed Gracilariopsis chorda provides insights into genome size evolution in Rhodophyta.</title>
        <authorList>
            <person name="Lee J."/>
            <person name="Yang E.C."/>
            <person name="Graf L."/>
            <person name="Yang J.H."/>
            <person name="Qiu H."/>
            <person name="Zel Zion U."/>
            <person name="Chan C.X."/>
            <person name="Stephens T.G."/>
            <person name="Weber A.P.M."/>
            <person name="Boo G.H."/>
            <person name="Boo S.M."/>
            <person name="Kim K.M."/>
            <person name="Shin Y."/>
            <person name="Jung M."/>
            <person name="Lee S.J."/>
            <person name="Yim H.S."/>
            <person name="Lee J.H."/>
            <person name="Bhattacharya D."/>
            <person name="Yoon H.S."/>
        </authorList>
    </citation>
    <scope>NUCLEOTIDE SEQUENCE [LARGE SCALE GENOMIC DNA]</scope>
    <source>
        <strain evidence="2 3">SKKU-2015</strain>
        <tissue evidence="2">Whole body</tissue>
    </source>
</reference>
<keyword evidence="3" id="KW-1185">Reference proteome</keyword>
<keyword evidence="1" id="KW-0472">Membrane</keyword>
<organism evidence="2 3">
    <name type="scientific">Gracilariopsis chorda</name>
    <dbReference type="NCBI Taxonomy" id="448386"/>
    <lineage>
        <taxon>Eukaryota</taxon>
        <taxon>Rhodophyta</taxon>
        <taxon>Florideophyceae</taxon>
        <taxon>Rhodymeniophycidae</taxon>
        <taxon>Gracilariales</taxon>
        <taxon>Gracilariaceae</taxon>
        <taxon>Gracilariopsis</taxon>
    </lineage>
</organism>
<dbReference type="AlphaFoldDB" id="A0A2V3J498"/>
<sequence length="526" mass="59501">MDANLTALQDLASNSSSAPLEQPGLSWQTILSFSAILFAGMQGTLTMESADPCRMSFVKVGILLFLELLEVIVILTAEITTFLQLQASFRTRLQWLNWLPACLLAYGILELLIDVFFLLRQAYLSRVYWLPFSSIHGKPFSLSSYAVLFYVCFTTAISLVLVGWRQRWWWRSQLVPTTIAINAAREEMSLRVGVMVFCMVWALLLIAGTAISLLVFRTAYFKQQLEGAVPNLVELVPQGSRIPRILGMRANEDSDIEGRSESGSQENSIPRLLLRCSEFFTIYYNTLRAPEGNTSDSLVNLHCWDVIKHGCRILYPHRSKRSDSDVDLTSVFPNSQSKELKDQCVLLLLLQRYRELGITIAKDLVNEDSTASTVFKVTVNRRIDSGEWLREAPLHIGNAIVGDHKKIALEHGAETSTYVHFALLAAEHISLLPLLVTVMVAVKRLWDSVDQETLNALRELSDAVIIISLVEIAHNMKNLLSGTNCGISEHDKPLYERRWDRESTNSTEGRSMMRRVFGRLRREERS</sequence>
<name>A0A2V3J498_9FLOR</name>
<dbReference type="EMBL" id="NBIV01000008">
    <property type="protein sequence ID" value="PXF49133.1"/>
    <property type="molecule type" value="Genomic_DNA"/>
</dbReference>
<feature type="transmembrane region" description="Helical" evidence="1">
    <location>
        <begin position="194"/>
        <end position="216"/>
    </location>
</feature>
<gene>
    <name evidence="2" type="ORF">BWQ96_01082</name>
</gene>
<proteinExistence type="predicted"/>
<keyword evidence="1" id="KW-0812">Transmembrane</keyword>
<keyword evidence="1" id="KW-1133">Transmembrane helix</keyword>
<evidence type="ECO:0000313" key="2">
    <source>
        <dbReference type="EMBL" id="PXF49133.1"/>
    </source>
</evidence>
<feature type="transmembrane region" description="Helical" evidence="1">
    <location>
        <begin position="25"/>
        <end position="45"/>
    </location>
</feature>
<accession>A0A2V3J498</accession>
<dbReference type="Proteomes" id="UP000247409">
    <property type="component" value="Unassembled WGS sequence"/>
</dbReference>
<feature type="transmembrane region" description="Helical" evidence="1">
    <location>
        <begin position="140"/>
        <end position="164"/>
    </location>
</feature>
<evidence type="ECO:0000256" key="1">
    <source>
        <dbReference type="SAM" id="Phobius"/>
    </source>
</evidence>
<evidence type="ECO:0000313" key="3">
    <source>
        <dbReference type="Proteomes" id="UP000247409"/>
    </source>
</evidence>
<protein>
    <submittedName>
        <fullName evidence="2">Uncharacterized protein</fullName>
    </submittedName>
</protein>